<feature type="coiled-coil region" evidence="1">
    <location>
        <begin position="53"/>
        <end position="85"/>
    </location>
</feature>
<dbReference type="CDD" id="cd00038">
    <property type="entry name" value="CAP_ED"/>
    <property type="match status" value="2"/>
</dbReference>
<accession>A0A1Y2D4V5</accession>
<dbReference type="InterPro" id="IPR000595">
    <property type="entry name" value="cNMP-bd_dom"/>
</dbReference>
<feature type="domain" description="Cyclic nucleotide-binding" evidence="2">
    <location>
        <begin position="527"/>
        <end position="575"/>
    </location>
</feature>
<dbReference type="OrthoDB" id="417078at2759"/>
<protein>
    <recommendedName>
        <fullName evidence="2">Cyclic nucleotide-binding domain-containing protein</fullName>
    </recommendedName>
</protein>
<reference evidence="3 4" key="1">
    <citation type="submission" date="2016-08" db="EMBL/GenBank/DDBJ databases">
        <title>A Parts List for Fungal Cellulosomes Revealed by Comparative Genomics.</title>
        <authorList>
            <consortium name="DOE Joint Genome Institute"/>
            <person name="Haitjema C.H."/>
            <person name="Gilmore S.P."/>
            <person name="Henske J.K."/>
            <person name="Solomon K.V."/>
            <person name="De Groot R."/>
            <person name="Kuo A."/>
            <person name="Mondo S.J."/>
            <person name="Salamov A.A."/>
            <person name="Labutti K."/>
            <person name="Zhao Z."/>
            <person name="Chiniquy J."/>
            <person name="Barry K."/>
            <person name="Brewer H.M."/>
            <person name="Purvine S.O."/>
            <person name="Wright A.T."/>
            <person name="Boxma B."/>
            <person name="Van Alen T."/>
            <person name="Hackstein J.H."/>
            <person name="Baker S.E."/>
            <person name="Grigoriev I.V."/>
            <person name="O'Malley M.A."/>
        </authorList>
    </citation>
    <scope>NUCLEOTIDE SEQUENCE [LARGE SCALE GENOMIC DNA]</scope>
    <source>
        <strain evidence="3 4">G1</strain>
    </source>
</reference>
<dbReference type="Proteomes" id="UP000193920">
    <property type="component" value="Unassembled WGS sequence"/>
</dbReference>
<comment type="caution">
    <text evidence="3">The sequence shown here is derived from an EMBL/GenBank/DDBJ whole genome shotgun (WGS) entry which is preliminary data.</text>
</comment>
<dbReference type="PANTHER" id="PTHR23011">
    <property type="entry name" value="CYCLIC NUCLEOTIDE-BINDING DOMAIN CONTAINING PROTEIN"/>
    <property type="match status" value="1"/>
</dbReference>
<organism evidence="3 4">
    <name type="scientific">Neocallimastix californiae</name>
    <dbReference type="NCBI Taxonomy" id="1754190"/>
    <lineage>
        <taxon>Eukaryota</taxon>
        <taxon>Fungi</taxon>
        <taxon>Fungi incertae sedis</taxon>
        <taxon>Chytridiomycota</taxon>
        <taxon>Chytridiomycota incertae sedis</taxon>
        <taxon>Neocallimastigomycetes</taxon>
        <taxon>Neocallimastigales</taxon>
        <taxon>Neocallimastigaceae</taxon>
        <taxon>Neocallimastix</taxon>
    </lineage>
</organism>
<dbReference type="PANTHER" id="PTHR23011:SF28">
    <property type="entry name" value="CYCLIC NUCLEOTIDE-BINDING DOMAIN CONTAINING PROTEIN"/>
    <property type="match status" value="1"/>
</dbReference>
<proteinExistence type="predicted"/>
<dbReference type="AlphaFoldDB" id="A0A1Y2D4V5"/>
<sequence length="780" mass="91676">MGELDKFAELYKTAETDLYERGNYYKTNESSKSTLREIRLCSPDNFKYEYGKIKKELQKVANEEKEKYEQESENLRSRLKNCYNYYDIYQYYVQKNNNLKKVKLNLVNNMTDQIFHSKPTIEIKPKFNQLDNELTQYIHDCDTIENKVIDKEKHIEFIKGLSKTFDQSIKRITKKDIKRLYEKGTVVSIAKKRSKFFNEMKEDIIINRTIMKAVNKINKELKRLDEKENIDHTEDTISKGHIKRNISKGKQTEKEVTRNLSLDERKRNSAMGTDLSDRMKVSEKYMKENKNKKISITQIKQEYDKPDKYVRKGNGFIPSLNVTRIVSGKSDYEFNCIAENSFKSNESTRDEFGNLPSIYKSNQSKNSIINSLYPEEKEILSKNKNLRNSIDNTFIFQLIRPYRAFKTFSTFMLKEICKIITVKIFKQNHIIYNKGDSVRSWYIILEGSVGLYGMNNNQLIPLLTFSDDEDFGKISLFTESPQNYTAKVISDVCLIAYIDKETYLHIMQWMLKYEVLANQKFFKSLPDFSNVPDPIIERMSNICHTIKYTAGSTILKENNYIRYIYFIQSGTCELYTSLEVDVNQEMKYVIAKYSGYGSKYDMPKYTDPYGRRIVTESAKEVESESEVDTENSSGYSSFYELNGISMEKDNKKKENEFLDSLIPPDIRTKQIFLGELYKNDYFGEAAIINLEKCQKYKSPVTIKCKTDVTIRAINIFDIVGLLPDFFTINKYFDIAKKDAQNLYYKQKEESHWVKIKEHELSVILKEQSGNCLKQYTIKRN</sequence>
<dbReference type="PROSITE" id="PS50042">
    <property type="entry name" value="CNMP_BINDING_3"/>
    <property type="match status" value="2"/>
</dbReference>
<evidence type="ECO:0000256" key="1">
    <source>
        <dbReference type="SAM" id="Coils"/>
    </source>
</evidence>
<feature type="domain" description="Cyclic nucleotide-binding" evidence="2">
    <location>
        <begin position="404"/>
        <end position="507"/>
    </location>
</feature>
<dbReference type="EMBL" id="MCOG01000086">
    <property type="protein sequence ID" value="ORY54312.1"/>
    <property type="molecule type" value="Genomic_DNA"/>
</dbReference>
<dbReference type="Gene3D" id="2.60.120.10">
    <property type="entry name" value="Jelly Rolls"/>
    <property type="match status" value="2"/>
</dbReference>
<dbReference type="SMART" id="SM00100">
    <property type="entry name" value="cNMP"/>
    <property type="match status" value="1"/>
</dbReference>
<dbReference type="STRING" id="1754190.A0A1Y2D4V5"/>
<dbReference type="InterPro" id="IPR014710">
    <property type="entry name" value="RmlC-like_jellyroll"/>
</dbReference>
<dbReference type="SUPFAM" id="SSF51206">
    <property type="entry name" value="cAMP-binding domain-like"/>
    <property type="match status" value="2"/>
</dbReference>
<keyword evidence="4" id="KW-1185">Reference proteome</keyword>
<dbReference type="Pfam" id="PF00027">
    <property type="entry name" value="cNMP_binding"/>
    <property type="match status" value="1"/>
</dbReference>
<dbReference type="InterPro" id="IPR018490">
    <property type="entry name" value="cNMP-bd_dom_sf"/>
</dbReference>
<evidence type="ECO:0000259" key="2">
    <source>
        <dbReference type="PROSITE" id="PS50042"/>
    </source>
</evidence>
<evidence type="ECO:0000313" key="4">
    <source>
        <dbReference type="Proteomes" id="UP000193920"/>
    </source>
</evidence>
<name>A0A1Y2D4V5_9FUNG</name>
<keyword evidence="1" id="KW-0175">Coiled coil</keyword>
<gene>
    <name evidence="3" type="ORF">LY90DRAFT_277480</name>
</gene>
<evidence type="ECO:0000313" key="3">
    <source>
        <dbReference type="EMBL" id="ORY54312.1"/>
    </source>
</evidence>